<protein>
    <submittedName>
        <fullName evidence="6">HipA domain-containing protein</fullName>
    </submittedName>
</protein>
<evidence type="ECO:0000256" key="3">
    <source>
        <dbReference type="ARBA" id="ARBA00022777"/>
    </source>
</evidence>
<organism evidence="6 7">
    <name type="scientific">Paraburkholderia edwinii</name>
    <dbReference type="NCBI Taxonomy" id="2861782"/>
    <lineage>
        <taxon>Bacteria</taxon>
        <taxon>Pseudomonadati</taxon>
        <taxon>Pseudomonadota</taxon>
        <taxon>Betaproteobacteria</taxon>
        <taxon>Burkholderiales</taxon>
        <taxon>Burkholderiaceae</taxon>
        <taxon>Paraburkholderia</taxon>
    </lineage>
</organism>
<dbReference type="Pfam" id="PF07804">
    <property type="entry name" value="HipA_C"/>
    <property type="match status" value="1"/>
</dbReference>
<dbReference type="NCBIfam" id="TIGR03071">
    <property type="entry name" value="couple_hipA"/>
    <property type="match status" value="1"/>
</dbReference>
<dbReference type="EMBL" id="CP080096">
    <property type="protein sequence ID" value="QYD71287.1"/>
    <property type="molecule type" value="Genomic_DNA"/>
</dbReference>
<comment type="similarity">
    <text evidence="1">Belongs to the HipA Ser/Thr kinase family.</text>
</comment>
<dbReference type="InterPro" id="IPR017508">
    <property type="entry name" value="HipA_N1"/>
</dbReference>
<dbReference type="Pfam" id="PF13657">
    <property type="entry name" value="Couple_hipA"/>
    <property type="match status" value="1"/>
</dbReference>
<evidence type="ECO:0000313" key="6">
    <source>
        <dbReference type="EMBL" id="QYD71287.1"/>
    </source>
</evidence>
<evidence type="ECO:0000259" key="4">
    <source>
        <dbReference type="Pfam" id="PF07804"/>
    </source>
</evidence>
<evidence type="ECO:0000256" key="1">
    <source>
        <dbReference type="ARBA" id="ARBA00010164"/>
    </source>
</evidence>
<dbReference type="Proteomes" id="UP000826462">
    <property type="component" value="Chromosome 2"/>
</dbReference>
<dbReference type="PANTHER" id="PTHR37419">
    <property type="entry name" value="SERINE/THREONINE-PROTEIN KINASE TOXIN HIPA"/>
    <property type="match status" value="1"/>
</dbReference>
<evidence type="ECO:0000313" key="7">
    <source>
        <dbReference type="Proteomes" id="UP000826462"/>
    </source>
</evidence>
<dbReference type="PANTHER" id="PTHR37419:SF1">
    <property type="entry name" value="SERINE_THREONINE-PROTEIN KINASE TOXIN HIPA"/>
    <property type="match status" value="1"/>
</dbReference>
<feature type="domain" description="HipA N-terminal subdomain 1" evidence="5">
    <location>
        <begin position="5"/>
        <end position="104"/>
    </location>
</feature>
<name>A0ABX8USL0_9BURK</name>
<evidence type="ECO:0000259" key="5">
    <source>
        <dbReference type="Pfam" id="PF13657"/>
    </source>
</evidence>
<keyword evidence="2" id="KW-0808">Transferase</keyword>
<accession>A0ABX8USL0</accession>
<dbReference type="RefSeq" id="WP_219800718.1">
    <property type="nucleotide sequence ID" value="NZ_CP080096.1"/>
</dbReference>
<sequence length="454" mass="49992">MADILNVSTNGERVGHVTFEGKEAQYSFDYDKAWRARRGAFPLSPHIPFDQPASAPGTVHRFLENLLPEGRALDVATSFYHVSKNNTYGLIRLLGKEPAGALSFFTPEGDADAQAAQPPEALEAVRRAITNEELAERIARRNAVPFAVWDGQVRLSVAGQQDKLQVLVEGEQISLVDGALSSTHLLKPESLNPRTPFMVANEHFCMTLAARMGLPVAPVAIRRIPAAILLIERFDRDVMHDPNDPVRVAAVRRKHIIDGCQALDLPSAFKYERYLGNSVDVQNIRDGVSYEKLFSLRRYFEEPVNATTFLVRWAVLQLLIGNSDAHGKNVSFFLSGAGLTPAPMYDLVCVDAYGDAFVQDMAMGYGDAFRLHDLGAFAMADFAHRTGTRPAFLARECLRMARAAKAAAHELAASEVYVDEERGLVRQIAGFVSEQADRLTGIAPMISQVDPDLL</sequence>
<proteinExistence type="inferred from homology"/>
<keyword evidence="3" id="KW-0418">Kinase</keyword>
<dbReference type="InterPro" id="IPR012893">
    <property type="entry name" value="HipA-like_C"/>
</dbReference>
<gene>
    <name evidence="6" type="ORF">KZJ38_30055</name>
</gene>
<keyword evidence="7" id="KW-1185">Reference proteome</keyword>
<feature type="domain" description="HipA-like C-terminal" evidence="4">
    <location>
        <begin position="155"/>
        <end position="406"/>
    </location>
</feature>
<dbReference type="InterPro" id="IPR052028">
    <property type="entry name" value="HipA_Ser/Thr_kinase"/>
</dbReference>
<reference evidence="6 7" key="1">
    <citation type="submission" date="2021-07" db="EMBL/GenBank/DDBJ databases">
        <title>Paraburkholderia edwinii protects Aspergillus sp. from phenazines by acting as a toxin sponge.</title>
        <authorList>
            <person name="Dahlstrom K.M."/>
            <person name="Newman D.K."/>
        </authorList>
    </citation>
    <scope>NUCLEOTIDE SEQUENCE [LARGE SCALE GENOMIC DNA]</scope>
    <source>
        <strain evidence="6 7">Pe01</strain>
    </source>
</reference>
<evidence type="ECO:0000256" key="2">
    <source>
        <dbReference type="ARBA" id="ARBA00022679"/>
    </source>
</evidence>